<dbReference type="AlphaFoldDB" id="A0A1W1VSU1"/>
<keyword evidence="10 12" id="KW-0131">Cell cycle</keyword>
<name>A0A1W1VSU1_DESTI</name>
<dbReference type="PANTHER" id="PTHR23135:SF4">
    <property type="entry name" value="UDP-N-ACETYLMURAMOYL-L-ALANYL-D-GLUTAMATE--2,6-DIAMINOPIMELATE LIGASE MURE HOMOLOG, CHLOROPLASTIC"/>
    <property type="match status" value="1"/>
</dbReference>
<dbReference type="Pfam" id="PF08245">
    <property type="entry name" value="Mur_ligase_M"/>
    <property type="match status" value="1"/>
</dbReference>
<keyword evidence="18" id="KW-1185">Reference proteome</keyword>
<dbReference type="GO" id="GO:0051301">
    <property type="term" value="P:cell division"/>
    <property type="evidence" value="ECO:0007669"/>
    <property type="project" value="UniProtKB-KW"/>
</dbReference>
<dbReference type="SUPFAM" id="SSF53244">
    <property type="entry name" value="MurD-like peptide ligases, peptide-binding domain"/>
    <property type="match status" value="1"/>
</dbReference>
<evidence type="ECO:0000313" key="17">
    <source>
        <dbReference type="EMBL" id="SMB96442.1"/>
    </source>
</evidence>
<evidence type="ECO:0000259" key="15">
    <source>
        <dbReference type="Pfam" id="PF02875"/>
    </source>
</evidence>
<comment type="pathway">
    <text evidence="1 12 13">Cell wall biogenesis; peptidoglycan biosynthesis.</text>
</comment>
<dbReference type="STRING" id="656914.SAMN00017405_1536"/>
<keyword evidence="8 12" id="KW-0133">Cell shape</keyword>
<keyword evidence="11 12" id="KW-0961">Cell wall biogenesis/degradation</keyword>
<reference evidence="17 18" key="1">
    <citation type="submission" date="2017-04" db="EMBL/GenBank/DDBJ databases">
        <authorList>
            <person name="Afonso C.L."/>
            <person name="Miller P.J."/>
            <person name="Scott M.A."/>
            <person name="Spackman E."/>
            <person name="Goraichik I."/>
            <person name="Dimitrov K.M."/>
            <person name="Suarez D.L."/>
            <person name="Swayne D.E."/>
        </authorList>
    </citation>
    <scope>NUCLEOTIDE SEQUENCE [LARGE SCALE GENOMIC DNA]</scope>
    <source>
        <strain evidence="17 18">DSM 11270</strain>
    </source>
</reference>
<dbReference type="GO" id="GO:0071555">
    <property type="term" value="P:cell wall organization"/>
    <property type="evidence" value="ECO:0007669"/>
    <property type="project" value="UniProtKB-KW"/>
</dbReference>
<dbReference type="InterPro" id="IPR005761">
    <property type="entry name" value="UDP-N-AcMur-Glu-dNH2Pim_ligase"/>
</dbReference>
<keyword evidence="9 12" id="KW-0573">Peptidoglycan synthesis</keyword>
<dbReference type="OrthoDB" id="9800958at2"/>
<proteinExistence type="inferred from homology"/>
<keyword evidence="4 12" id="KW-0436">Ligase</keyword>
<evidence type="ECO:0000256" key="7">
    <source>
        <dbReference type="ARBA" id="ARBA00022840"/>
    </source>
</evidence>
<dbReference type="Proteomes" id="UP000192731">
    <property type="component" value="Unassembled WGS sequence"/>
</dbReference>
<dbReference type="InterPro" id="IPR018109">
    <property type="entry name" value="Folylpolyglutamate_synth_CS"/>
</dbReference>
<evidence type="ECO:0000256" key="5">
    <source>
        <dbReference type="ARBA" id="ARBA00022618"/>
    </source>
</evidence>
<dbReference type="RefSeq" id="WP_084054385.1">
    <property type="nucleotide sequence ID" value="NZ_FWWT01000023.1"/>
</dbReference>
<gene>
    <name evidence="12" type="primary">murE</name>
    <name evidence="17" type="ORF">SAMN00017405_1536</name>
</gene>
<comment type="PTM">
    <text evidence="12">Carboxylation is probably crucial for Mg(2+) binding and, consequently, for the gamma-phosphate positioning of ATP.</text>
</comment>
<evidence type="ECO:0000256" key="10">
    <source>
        <dbReference type="ARBA" id="ARBA00023306"/>
    </source>
</evidence>
<dbReference type="Gene3D" id="3.90.190.20">
    <property type="entry name" value="Mur ligase, C-terminal domain"/>
    <property type="match status" value="1"/>
</dbReference>
<evidence type="ECO:0000256" key="2">
    <source>
        <dbReference type="ARBA" id="ARBA00005898"/>
    </source>
</evidence>
<dbReference type="EMBL" id="FWWT01000023">
    <property type="protein sequence ID" value="SMB96442.1"/>
    <property type="molecule type" value="Genomic_DNA"/>
</dbReference>
<evidence type="ECO:0000256" key="4">
    <source>
        <dbReference type="ARBA" id="ARBA00022598"/>
    </source>
</evidence>
<feature type="short sequence motif" description="Meso-diaminopimelate recognition motif" evidence="12">
    <location>
        <begin position="405"/>
        <end position="408"/>
    </location>
</feature>
<evidence type="ECO:0000256" key="8">
    <source>
        <dbReference type="ARBA" id="ARBA00022960"/>
    </source>
</evidence>
<dbReference type="Pfam" id="PF02875">
    <property type="entry name" value="Mur_ligase_C"/>
    <property type="match status" value="1"/>
</dbReference>
<feature type="binding site" evidence="12">
    <location>
        <position position="463"/>
    </location>
    <ligand>
        <name>meso-2,6-diaminopimelate</name>
        <dbReference type="ChEBI" id="CHEBI:57791"/>
    </ligand>
</feature>
<dbReference type="GO" id="GO:0004326">
    <property type="term" value="F:tetrahydrofolylpolyglutamate synthase activity"/>
    <property type="evidence" value="ECO:0007669"/>
    <property type="project" value="InterPro"/>
</dbReference>
<keyword evidence="12" id="KW-0460">Magnesium</keyword>
<dbReference type="InterPro" id="IPR036565">
    <property type="entry name" value="Mur-like_cat_sf"/>
</dbReference>
<evidence type="ECO:0000259" key="16">
    <source>
        <dbReference type="Pfam" id="PF08245"/>
    </source>
</evidence>
<organism evidence="17 18">
    <name type="scientific">Desulfonispora thiosulfatigenes DSM 11270</name>
    <dbReference type="NCBI Taxonomy" id="656914"/>
    <lineage>
        <taxon>Bacteria</taxon>
        <taxon>Bacillati</taxon>
        <taxon>Bacillota</taxon>
        <taxon>Clostridia</taxon>
        <taxon>Eubacteriales</taxon>
        <taxon>Peptococcaceae</taxon>
        <taxon>Desulfonispora</taxon>
    </lineage>
</organism>
<dbReference type="PANTHER" id="PTHR23135">
    <property type="entry name" value="MUR LIGASE FAMILY MEMBER"/>
    <property type="match status" value="1"/>
</dbReference>
<dbReference type="NCBIfam" id="NF001126">
    <property type="entry name" value="PRK00139.1-4"/>
    <property type="match status" value="1"/>
</dbReference>
<dbReference type="InterPro" id="IPR035911">
    <property type="entry name" value="MurE/MurF_N"/>
</dbReference>
<dbReference type="GO" id="GO:0005524">
    <property type="term" value="F:ATP binding"/>
    <property type="evidence" value="ECO:0007669"/>
    <property type="project" value="UniProtKB-UniRule"/>
</dbReference>
<feature type="modified residue" description="N6-carboxylysine" evidence="12">
    <location>
        <position position="219"/>
    </location>
</feature>
<dbReference type="UniPathway" id="UPA00219"/>
<dbReference type="InterPro" id="IPR013221">
    <property type="entry name" value="Mur_ligase_cen"/>
</dbReference>
<feature type="binding site" evidence="12">
    <location>
        <position position="381"/>
    </location>
    <ligand>
        <name>meso-2,6-diaminopimelate</name>
        <dbReference type="ChEBI" id="CHEBI:57791"/>
    </ligand>
</feature>
<dbReference type="SUPFAM" id="SSF53623">
    <property type="entry name" value="MurD-like peptide ligases, catalytic domain"/>
    <property type="match status" value="1"/>
</dbReference>
<keyword evidence="6 12" id="KW-0547">Nucleotide-binding</keyword>
<comment type="cofactor">
    <cofactor evidence="12">
        <name>Mg(2+)</name>
        <dbReference type="ChEBI" id="CHEBI:18420"/>
    </cofactor>
</comment>
<dbReference type="InterPro" id="IPR004101">
    <property type="entry name" value="Mur_ligase_C"/>
</dbReference>
<evidence type="ECO:0000256" key="13">
    <source>
        <dbReference type="RuleBase" id="RU004135"/>
    </source>
</evidence>
<feature type="binding site" evidence="12">
    <location>
        <begin position="110"/>
        <end position="116"/>
    </location>
    <ligand>
        <name>ATP</name>
        <dbReference type="ChEBI" id="CHEBI:30616"/>
    </ligand>
</feature>
<dbReference type="HAMAP" id="MF_00208">
    <property type="entry name" value="MurE"/>
    <property type="match status" value="1"/>
</dbReference>
<evidence type="ECO:0000256" key="3">
    <source>
        <dbReference type="ARBA" id="ARBA00022490"/>
    </source>
</evidence>
<feature type="binding site" evidence="12">
    <location>
        <position position="187"/>
    </location>
    <ligand>
        <name>UDP-N-acetyl-alpha-D-muramoyl-L-alanyl-D-glutamate</name>
        <dbReference type="ChEBI" id="CHEBI:83900"/>
    </ligand>
</feature>
<feature type="domain" description="Mur ligase central" evidence="16">
    <location>
        <begin position="108"/>
        <end position="310"/>
    </location>
</feature>
<dbReference type="GO" id="GO:0009252">
    <property type="term" value="P:peptidoglycan biosynthetic process"/>
    <property type="evidence" value="ECO:0007669"/>
    <property type="project" value="UniProtKB-UniRule"/>
</dbReference>
<dbReference type="EC" id="6.3.2.13" evidence="12"/>
<comment type="similarity">
    <text evidence="2 12">Belongs to the MurCDEF family. MurE subfamily.</text>
</comment>
<dbReference type="InterPro" id="IPR000713">
    <property type="entry name" value="Mur_ligase_N"/>
</dbReference>
<protein>
    <recommendedName>
        <fullName evidence="12">UDP-N-acetylmuramoyl-L-alanyl-D-glutamate--2,6-diaminopimelate ligase</fullName>
        <ecNumber evidence="12">6.3.2.13</ecNumber>
    </recommendedName>
    <alternativeName>
        <fullName evidence="12">Meso-A2pm-adding enzyme</fullName>
    </alternativeName>
    <alternativeName>
        <fullName evidence="12">Meso-diaminopimelate-adding enzyme</fullName>
    </alternativeName>
    <alternativeName>
        <fullName evidence="12">UDP-MurNAc-L-Ala-D-Glu:meso-diaminopimelate ligase</fullName>
    </alternativeName>
    <alternativeName>
        <fullName evidence="12">UDP-MurNAc-tripeptide synthetase</fullName>
    </alternativeName>
    <alternativeName>
        <fullName evidence="12">UDP-N-acetylmuramyl-tripeptide synthetase</fullName>
    </alternativeName>
</protein>
<evidence type="ECO:0000256" key="11">
    <source>
        <dbReference type="ARBA" id="ARBA00023316"/>
    </source>
</evidence>
<feature type="binding site" evidence="12">
    <location>
        <position position="459"/>
    </location>
    <ligand>
        <name>meso-2,6-diaminopimelate</name>
        <dbReference type="ChEBI" id="CHEBI:57791"/>
    </ligand>
</feature>
<feature type="domain" description="Mur ligase C-terminal" evidence="15">
    <location>
        <begin position="332"/>
        <end position="461"/>
    </location>
</feature>
<dbReference type="Gene3D" id="3.40.1190.10">
    <property type="entry name" value="Mur-like, catalytic domain"/>
    <property type="match status" value="1"/>
</dbReference>
<evidence type="ECO:0000313" key="18">
    <source>
        <dbReference type="Proteomes" id="UP000192731"/>
    </source>
</evidence>
<comment type="caution">
    <text evidence="12">Lacks conserved residue(s) required for the propagation of feature annotation.</text>
</comment>
<dbReference type="PROSITE" id="PS01011">
    <property type="entry name" value="FOLYLPOLYGLU_SYNT_1"/>
    <property type="match status" value="1"/>
</dbReference>
<keyword evidence="5 12" id="KW-0132">Cell division</keyword>
<dbReference type="Gene3D" id="3.40.1390.10">
    <property type="entry name" value="MurE/MurF, N-terminal domain"/>
    <property type="match status" value="1"/>
</dbReference>
<feature type="binding site" evidence="12">
    <location>
        <position position="30"/>
    </location>
    <ligand>
        <name>UDP-N-acetyl-alpha-D-muramoyl-L-alanyl-D-glutamate</name>
        <dbReference type="ChEBI" id="CHEBI:83900"/>
    </ligand>
</feature>
<dbReference type="SUPFAM" id="SSF63418">
    <property type="entry name" value="MurE/MurF N-terminal domain"/>
    <property type="match status" value="1"/>
</dbReference>
<keyword evidence="3 12" id="KW-0963">Cytoplasm</keyword>
<feature type="domain" description="Mur ligase N-terminal catalytic" evidence="14">
    <location>
        <begin position="24"/>
        <end position="94"/>
    </location>
</feature>
<dbReference type="NCBIfam" id="NF001124">
    <property type="entry name" value="PRK00139.1-2"/>
    <property type="match status" value="1"/>
</dbReference>
<feature type="binding site" evidence="12">
    <location>
        <position position="179"/>
    </location>
    <ligand>
        <name>UDP-N-acetyl-alpha-D-muramoyl-L-alanyl-D-glutamate</name>
        <dbReference type="ChEBI" id="CHEBI:83900"/>
    </ligand>
</feature>
<comment type="function">
    <text evidence="12">Catalyzes the addition of meso-diaminopimelic acid to the nucleotide precursor UDP-N-acetylmuramoyl-L-alanyl-D-glutamate (UMAG) in the biosynthesis of bacterial cell-wall peptidoglycan.</text>
</comment>
<comment type="subcellular location">
    <subcellularLocation>
        <location evidence="12 13">Cytoplasm</location>
    </subcellularLocation>
</comment>
<evidence type="ECO:0000256" key="1">
    <source>
        <dbReference type="ARBA" id="ARBA00004752"/>
    </source>
</evidence>
<dbReference type="NCBIfam" id="TIGR01085">
    <property type="entry name" value="murE"/>
    <property type="match status" value="1"/>
</dbReference>
<keyword evidence="7 12" id="KW-0067">ATP-binding</keyword>
<dbReference type="GO" id="GO:0005737">
    <property type="term" value="C:cytoplasm"/>
    <property type="evidence" value="ECO:0007669"/>
    <property type="project" value="UniProtKB-SubCell"/>
</dbReference>
<accession>A0A1W1VSU1</accession>
<evidence type="ECO:0000256" key="6">
    <source>
        <dbReference type="ARBA" id="ARBA00022741"/>
    </source>
</evidence>
<dbReference type="Pfam" id="PF01225">
    <property type="entry name" value="Mur_ligase"/>
    <property type="match status" value="1"/>
</dbReference>
<dbReference type="GO" id="GO:0008765">
    <property type="term" value="F:UDP-N-acetylmuramoylalanyl-D-glutamate-2,6-diaminopimelate ligase activity"/>
    <property type="evidence" value="ECO:0007669"/>
    <property type="project" value="UniProtKB-UniRule"/>
</dbReference>
<sequence length="489" mass="55138">MQIEKLMYDYNILDSHNIDDIDLKGIQYDSRSIKEGDLFIAIKGFKVNGHHYINDALKNGASIVLIEDKNYCSHDYPWILVSDSRAALADLSAKYFGYPSRNFTLIGITGTNGKTTTSNLIAKILEEQGEKVGLIGTIHNRIGSEILPVERTTPESRDLQELFAQMVQKDVTYVIMEVSSHALDLMRVRGSEFDIAVFTNLTQDHLDYHETMENYFNAKSKLFFELTNESSKKQKKYAIINKDDEWGKLLLQKYRGNKISYSIEEDTDFKAEEIKISAKGVEYNVNKTKVNLKLTGKFNVYNSLAALAVASSINIPLKKAIKTIEEINGVAGRFQVINNSCGFSVIIDYAHTADSLVNILTTAKEFVQNKIITVFGCGGDRDKSKRPKMGEAAAKYSDYCIVTSDNPRTENPEAIIKDILPGIQKEISNEQYEIIINRKDAIKKAVEVAHEGDIIIIAGKGHETYQEINGKKYPFDDKEIVEELLMLHK</sequence>
<dbReference type="GO" id="GO:0008360">
    <property type="term" value="P:regulation of cell shape"/>
    <property type="evidence" value="ECO:0007669"/>
    <property type="project" value="UniProtKB-KW"/>
</dbReference>
<dbReference type="InterPro" id="IPR036615">
    <property type="entry name" value="Mur_ligase_C_dom_sf"/>
</dbReference>
<dbReference type="GO" id="GO:0000287">
    <property type="term" value="F:magnesium ion binding"/>
    <property type="evidence" value="ECO:0007669"/>
    <property type="project" value="UniProtKB-UniRule"/>
</dbReference>
<feature type="binding site" evidence="12">
    <location>
        <begin position="405"/>
        <end position="408"/>
    </location>
    <ligand>
        <name>meso-2,6-diaminopimelate</name>
        <dbReference type="ChEBI" id="CHEBI:57791"/>
    </ligand>
</feature>
<comment type="catalytic activity">
    <reaction evidence="12">
        <text>UDP-N-acetyl-alpha-D-muramoyl-L-alanyl-D-glutamate + meso-2,6-diaminopimelate + ATP = UDP-N-acetyl-alpha-D-muramoyl-L-alanyl-gamma-D-glutamyl-meso-2,6-diaminopimelate + ADP + phosphate + H(+)</text>
        <dbReference type="Rhea" id="RHEA:23676"/>
        <dbReference type="ChEBI" id="CHEBI:15378"/>
        <dbReference type="ChEBI" id="CHEBI:30616"/>
        <dbReference type="ChEBI" id="CHEBI:43474"/>
        <dbReference type="ChEBI" id="CHEBI:57791"/>
        <dbReference type="ChEBI" id="CHEBI:83900"/>
        <dbReference type="ChEBI" id="CHEBI:83905"/>
        <dbReference type="ChEBI" id="CHEBI:456216"/>
        <dbReference type="EC" id="6.3.2.13"/>
    </reaction>
</comment>
<evidence type="ECO:0000256" key="12">
    <source>
        <dbReference type="HAMAP-Rule" id="MF_00208"/>
    </source>
</evidence>
<feature type="binding site" evidence="12">
    <location>
        <begin position="152"/>
        <end position="153"/>
    </location>
    <ligand>
        <name>UDP-N-acetyl-alpha-D-muramoyl-L-alanyl-D-glutamate</name>
        <dbReference type="ChEBI" id="CHEBI:83900"/>
    </ligand>
</feature>
<evidence type="ECO:0000256" key="9">
    <source>
        <dbReference type="ARBA" id="ARBA00022984"/>
    </source>
</evidence>
<evidence type="ECO:0000259" key="14">
    <source>
        <dbReference type="Pfam" id="PF01225"/>
    </source>
</evidence>